<dbReference type="AlphaFoldDB" id="A0AA39C7S8"/>
<comment type="caution">
    <text evidence="1">The sequence shown here is derived from an EMBL/GenBank/DDBJ whole genome shotgun (WGS) entry which is preliminary data.</text>
</comment>
<evidence type="ECO:0000313" key="1">
    <source>
        <dbReference type="EMBL" id="KAK0159504.1"/>
    </source>
</evidence>
<keyword evidence="2" id="KW-1185">Reference proteome</keyword>
<organism evidence="1 2">
    <name type="scientific">Microctonus hyperodae</name>
    <name type="common">Parasitoid wasp</name>
    <dbReference type="NCBI Taxonomy" id="165561"/>
    <lineage>
        <taxon>Eukaryota</taxon>
        <taxon>Metazoa</taxon>
        <taxon>Ecdysozoa</taxon>
        <taxon>Arthropoda</taxon>
        <taxon>Hexapoda</taxon>
        <taxon>Insecta</taxon>
        <taxon>Pterygota</taxon>
        <taxon>Neoptera</taxon>
        <taxon>Endopterygota</taxon>
        <taxon>Hymenoptera</taxon>
        <taxon>Apocrita</taxon>
        <taxon>Ichneumonoidea</taxon>
        <taxon>Braconidae</taxon>
        <taxon>Euphorinae</taxon>
        <taxon>Microctonus</taxon>
    </lineage>
</organism>
<gene>
    <name evidence="1" type="ORF">PV327_011029</name>
</gene>
<accession>A0AA39C7S8</accession>
<dbReference type="EMBL" id="JAQQBR010001870">
    <property type="protein sequence ID" value="KAK0159504.1"/>
    <property type="molecule type" value="Genomic_DNA"/>
</dbReference>
<dbReference type="PANTHER" id="PTHR46579:SF1">
    <property type="entry name" value="F5_8 TYPE C DOMAIN-CONTAINING PROTEIN"/>
    <property type="match status" value="1"/>
</dbReference>
<reference evidence="1" key="1">
    <citation type="journal article" date="2023" name="bioRxiv">
        <title>Scaffold-level genome assemblies of two parasitoid biocontrol wasps reveal the parthenogenesis mechanism and an associated novel virus.</title>
        <authorList>
            <person name="Inwood S."/>
            <person name="Skelly J."/>
            <person name="Guhlin J."/>
            <person name="Harrop T."/>
            <person name="Goldson S."/>
            <person name="Dearden P."/>
        </authorList>
    </citation>
    <scope>NUCLEOTIDE SEQUENCE</scope>
    <source>
        <strain evidence="1">Lincoln</strain>
        <tissue evidence="1">Whole body</tissue>
    </source>
</reference>
<reference evidence="1" key="2">
    <citation type="submission" date="2023-03" db="EMBL/GenBank/DDBJ databases">
        <authorList>
            <person name="Inwood S.N."/>
            <person name="Skelly J.G."/>
            <person name="Guhlin J."/>
            <person name="Harrop T.W.R."/>
            <person name="Goldson S.G."/>
            <person name="Dearden P.K."/>
        </authorList>
    </citation>
    <scope>NUCLEOTIDE SEQUENCE</scope>
    <source>
        <strain evidence="1">Lincoln</strain>
        <tissue evidence="1">Whole body</tissue>
    </source>
</reference>
<sequence length="181" mass="20575">MQKGGCQADKVATRQIHVSACDRYTYQYFTLPDKQIIKVRSVLLYGACDLSAISLFLNMLQFNGKYGCPACLCSGELLNLDSGGRTHIYPYNENPPIRTAEKTKRHGNIVLETNDTVMGVKGIKPPKFIHCMPRNIEELVHWKSSELKIWLFYYSVPVLHGIMTEKYFQHYLLLVAGIASQ</sequence>
<name>A0AA39C7S8_MICHY</name>
<dbReference type="PANTHER" id="PTHR46579">
    <property type="entry name" value="F5/8 TYPE C DOMAIN-CONTAINING PROTEIN-RELATED"/>
    <property type="match status" value="1"/>
</dbReference>
<proteinExistence type="predicted"/>
<dbReference type="Proteomes" id="UP001168972">
    <property type="component" value="Unassembled WGS sequence"/>
</dbReference>
<protein>
    <submittedName>
        <fullName evidence="1">Uncharacterized protein</fullName>
    </submittedName>
</protein>
<evidence type="ECO:0000313" key="2">
    <source>
        <dbReference type="Proteomes" id="UP001168972"/>
    </source>
</evidence>